<dbReference type="PANTHER" id="PTHR48007:SF84">
    <property type="entry name" value="(WILD MALAYSIAN BANANA) HYPOTHETICAL PROTEIN"/>
    <property type="match status" value="1"/>
</dbReference>
<keyword evidence="5" id="KW-0732">Signal</keyword>
<evidence type="ECO:0000256" key="4">
    <source>
        <dbReference type="ARBA" id="ARBA00022692"/>
    </source>
</evidence>
<dbReference type="InterPro" id="IPR001611">
    <property type="entry name" value="Leu-rich_rpt"/>
</dbReference>
<dbReference type="GO" id="GO:0005524">
    <property type="term" value="F:ATP binding"/>
    <property type="evidence" value="ECO:0007669"/>
    <property type="project" value="UniProtKB-KW"/>
</dbReference>
<evidence type="ECO:0000256" key="8">
    <source>
        <dbReference type="ARBA" id="ARBA00022840"/>
    </source>
</evidence>
<dbReference type="FunFam" id="3.30.200.20:FF:000466">
    <property type="entry name" value="Putative LRR receptor-like serine/threonine-protein kinase"/>
    <property type="match status" value="1"/>
</dbReference>
<dbReference type="InterPro" id="IPR000719">
    <property type="entry name" value="Prot_kinase_dom"/>
</dbReference>
<feature type="domain" description="Protein kinase" evidence="15">
    <location>
        <begin position="405"/>
        <end position="704"/>
    </location>
</feature>
<dbReference type="EMBL" id="NMUH01002114">
    <property type="protein sequence ID" value="MQL97897.1"/>
    <property type="molecule type" value="Genomic_DNA"/>
</dbReference>
<evidence type="ECO:0000256" key="11">
    <source>
        <dbReference type="ARBA" id="ARBA00023170"/>
    </source>
</evidence>
<dbReference type="OrthoDB" id="1394818at2759"/>
<organism evidence="16 17">
    <name type="scientific">Colocasia esculenta</name>
    <name type="common">Wild taro</name>
    <name type="synonym">Arum esculentum</name>
    <dbReference type="NCBI Taxonomy" id="4460"/>
    <lineage>
        <taxon>Eukaryota</taxon>
        <taxon>Viridiplantae</taxon>
        <taxon>Streptophyta</taxon>
        <taxon>Embryophyta</taxon>
        <taxon>Tracheophyta</taxon>
        <taxon>Spermatophyta</taxon>
        <taxon>Magnoliopsida</taxon>
        <taxon>Liliopsida</taxon>
        <taxon>Araceae</taxon>
        <taxon>Aroideae</taxon>
        <taxon>Colocasieae</taxon>
        <taxon>Colocasia</taxon>
    </lineage>
</organism>
<evidence type="ECO:0000256" key="10">
    <source>
        <dbReference type="ARBA" id="ARBA00023136"/>
    </source>
</evidence>
<dbReference type="Pfam" id="PF07714">
    <property type="entry name" value="PK_Tyr_Ser-Thr"/>
    <property type="match status" value="1"/>
</dbReference>
<evidence type="ECO:0000313" key="16">
    <source>
        <dbReference type="EMBL" id="MQL97897.1"/>
    </source>
</evidence>
<keyword evidence="4 14" id="KW-0812">Transmembrane</keyword>
<dbReference type="Gene3D" id="1.10.510.10">
    <property type="entry name" value="Transferase(Phosphotransferase) domain 1"/>
    <property type="match status" value="2"/>
</dbReference>
<evidence type="ECO:0000259" key="15">
    <source>
        <dbReference type="PROSITE" id="PS50011"/>
    </source>
</evidence>
<reference evidence="16" key="1">
    <citation type="submission" date="2017-07" db="EMBL/GenBank/DDBJ databases">
        <title>Taro Niue Genome Assembly and Annotation.</title>
        <authorList>
            <person name="Atibalentja N."/>
            <person name="Keating K."/>
            <person name="Fields C.J."/>
        </authorList>
    </citation>
    <scope>NUCLEOTIDE SEQUENCE</scope>
    <source>
        <strain evidence="16">Niue_2</strain>
        <tissue evidence="16">Leaf</tissue>
    </source>
</reference>
<dbReference type="InterPro" id="IPR011009">
    <property type="entry name" value="Kinase-like_dom_sf"/>
</dbReference>
<feature type="compositionally biased region" description="Basic residues" evidence="13">
    <location>
        <begin position="291"/>
        <end position="301"/>
    </location>
</feature>
<name>A0A843VUG3_COLES</name>
<proteinExistence type="predicted"/>
<evidence type="ECO:0000256" key="14">
    <source>
        <dbReference type="SAM" id="Phobius"/>
    </source>
</evidence>
<keyword evidence="2" id="KW-0597">Phosphoprotein</keyword>
<evidence type="ECO:0000256" key="6">
    <source>
        <dbReference type="ARBA" id="ARBA00022737"/>
    </source>
</evidence>
<dbReference type="Gene3D" id="3.30.200.20">
    <property type="entry name" value="Phosphorylase Kinase, domain 1"/>
    <property type="match status" value="1"/>
</dbReference>
<keyword evidence="10 14" id="KW-0472">Membrane</keyword>
<feature type="transmembrane region" description="Helical" evidence="14">
    <location>
        <begin position="303"/>
        <end position="327"/>
    </location>
</feature>
<accession>A0A843VUG3</accession>
<dbReference type="PANTHER" id="PTHR48007">
    <property type="entry name" value="LEUCINE-RICH REPEAT RECEPTOR-LIKE PROTEIN KINASE PXC1"/>
    <property type="match status" value="1"/>
</dbReference>
<comment type="subcellular location">
    <subcellularLocation>
        <location evidence="1">Membrane</location>
        <topology evidence="1">Single-pass membrane protein</topology>
    </subcellularLocation>
</comment>
<dbReference type="SUPFAM" id="SSF56112">
    <property type="entry name" value="Protein kinase-like (PK-like)"/>
    <property type="match status" value="1"/>
</dbReference>
<dbReference type="Pfam" id="PF00560">
    <property type="entry name" value="LRR_1"/>
    <property type="match status" value="2"/>
</dbReference>
<keyword evidence="3" id="KW-0433">Leucine-rich repeat</keyword>
<evidence type="ECO:0000256" key="12">
    <source>
        <dbReference type="ARBA" id="ARBA00023180"/>
    </source>
</evidence>
<evidence type="ECO:0000256" key="7">
    <source>
        <dbReference type="ARBA" id="ARBA00022741"/>
    </source>
</evidence>
<dbReference type="Gene3D" id="3.80.10.10">
    <property type="entry name" value="Ribonuclease Inhibitor"/>
    <property type="match status" value="1"/>
</dbReference>
<sequence>MEFLARESYLTDFFLLLLVAIIFPVHLAVADLACNATERELLSNAFASVAGFDISLLLPNATCRTDVPRPPSLPLQEIRLPSRNLRGTVSWMVLRNISSLRVLDLSGNALRGSIPAGFWSAPGLDELNLSRNRLGGPVGYVPASGLLRPSTLRALNLSGNRFTNTVRLSGFPRLTVLDLSQNNLRLLPLGIGRLAQLERLDISGCNISGDAKPLAGLRSLRYLDASRNRMSGSFPDDFPPMVGLKFLNISFNNFTGKVTPEQIQRFGVSAFAKAGVVTGASSSPLPEKRRGQEKKKRKRPGRALVWGMASSAALLFVLAIAVVAACIRCRRRTLRKTIMEKNWTGMMRAPASRRAGKRSSGKAVLDMEAGATVSPPWVAELTAGGAVTLAAAVVMFEKPLMQLTFSELAAATSGFGVESQLAEGRRSGPVYRAVLPGELDVVVKVLGKARDVEAAEARAAFQDLGGLKHSNILPLLGYCIAGREKLLLYEYMDNGDLHRWLHELPAAGCTDLDDWSTDTWEHPGGAARGTDAAALPAKEATAMGWGTRHRIALGIARGLAFLHHAGSRPVVHGHLVPSNVLLDEELEPRIADFGTGGGGDGSTEEDVYCYGSVLVELLTGRVASPETVAWVRGLAKGKEAARCLDPRLRRHARRLSESEEERAEKEMVEALRVAFLCTAESPEKRPSMRQVVGLLKDVRDTTVFSDRVTPQVGSPFPTFRL</sequence>
<protein>
    <recommendedName>
        <fullName evidence="15">Protein kinase domain-containing protein</fullName>
    </recommendedName>
</protein>
<dbReference type="Proteomes" id="UP000652761">
    <property type="component" value="Unassembled WGS sequence"/>
</dbReference>
<gene>
    <name evidence="16" type="ORF">Taro_030591</name>
</gene>
<dbReference type="SMART" id="SM00369">
    <property type="entry name" value="LRR_TYP"/>
    <property type="match status" value="3"/>
</dbReference>
<keyword evidence="6" id="KW-0677">Repeat</keyword>
<dbReference type="FunFam" id="3.80.10.10:FF:001678">
    <property type="entry name" value="Calmodulin-binding receptor kinase CaMRLK"/>
    <property type="match status" value="1"/>
</dbReference>
<evidence type="ECO:0000256" key="2">
    <source>
        <dbReference type="ARBA" id="ARBA00022553"/>
    </source>
</evidence>
<keyword evidence="9 14" id="KW-1133">Transmembrane helix</keyword>
<evidence type="ECO:0000313" key="17">
    <source>
        <dbReference type="Proteomes" id="UP000652761"/>
    </source>
</evidence>
<dbReference type="InterPro" id="IPR003591">
    <property type="entry name" value="Leu-rich_rpt_typical-subtyp"/>
</dbReference>
<keyword evidence="7" id="KW-0547">Nucleotide-binding</keyword>
<keyword evidence="12" id="KW-0325">Glycoprotein</keyword>
<dbReference type="Pfam" id="PF13516">
    <property type="entry name" value="LRR_6"/>
    <property type="match status" value="1"/>
</dbReference>
<dbReference type="GO" id="GO:0016020">
    <property type="term" value="C:membrane"/>
    <property type="evidence" value="ECO:0007669"/>
    <property type="project" value="UniProtKB-SubCell"/>
</dbReference>
<feature type="region of interest" description="Disordered" evidence="13">
    <location>
        <begin position="279"/>
        <end position="301"/>
    </location>
</feature>
<comment type="caution">
    <text evidence="16">The sequence shown here is derived from an EMBL/GenBank/DDBJ whole genome shotgun (WGS) entry which is preliminary data.</text>
</comment>
<keyword evidence="8" id="KW-0067">ATP-binding</keyword>
<dbReference type="InterPro" id="IPR032675">
    <property type="entry name" value="LRR_dom_sf"/>
</dbReference>
<dbReference type="Pfam" id="PF13855">
    <property type="entry name" value="LRR_8"/>
    <property type="match status" value="1"/>
</dbReference>
<dbReference type="GO" id="GO:0004672">
    <property type="term" value="F:protein kinase activity"/>
    <property type="evidence" value="ECO:0007669"/>
    <property type="project" value="InterPro"/>
</dbReference>
<evidence type="ECO:0000256" key="1">
    <source>
        <dbReference type="ARBA" id="ARBA00004167"/>
    </source>
</evidence>
<keyword evidence="17" id="KW-1185">Reference proteome</keyword>
<dbReference type="SUPFAM" id="SSF52058">
    <property type="entry name" value="L domain-like"/>
    <property type="match status" value="1"/>
</dbReference>
<evidence type="ECO:0000256" key="13">
    <source>
        <dbReference type="SAM" id="MobiDB-lite"/>
    </source>
</evidence>
<keyword evidence="11" id="KW-0675">Receptor</keyword>
<evidence type="ECO:0000256" key="9">
    <source>
        <dbReference type="ARBA" id="ARBA00022989"/>
    </source>
</evidence>
<dbReference type="AlphaFoldDB" id="A0A843VUG3"/>
<evidence type="ECO:0000256" key="5">
    <source>
        <dbReference type="ARBA" id="ARBA00022729"/>
    </source>
</evidence>
<dbReference type="PROSITE" id="PS50011">
    <property type="entry name" value="PROTEIN_KINASE_DOM"/>
    <property type="match status" value="1"/>
</dbReference>
<dbReference type="InterPro" id="IPR001245">
    <property type="entry name" value="Ser-Thr/Tyr_kinase_cat_dom"/>
</dbReference>
<dbReference type="InterPro" id="IPR046959">
    <property type="entry name" value="PRK1-6/SRF4-like"/>
</dbReference>
<evidence type="ECO:0000256" key="3">
    <source>
        <dbReference type="ARBA" id="ARBA00022614"/>
    </source>
</evidence>